<feature type="region of interest" description="Disordered" evidence="1">
    <location>
        <begin position="1"/>
        <end position="23"/>
    </location>
</feature>
<evidence type="ECO:0000313" key="2">
    <source>
        <dbReference type="EMBL" id="CAL1381045.1"/>
    </source>
</evidence>
<protein>
    <submittedName>
        <fullName evidence="2">Uncharacterized protein</fullName>
    </submittedName>
</protein>
<reference evidence="2 3" key="1">
    <citation type="submission" date="2024-04" db="EMBL/GenBank/DDBJ databases">
        <authorList>
            <person name="Fracassetti M."/>
        </authorList>
    </citation>
    <scope>NUCLEOTIDE SEQUENCE [LARGE SCALE GENOMIC DNA]</scope>
</reference>
<evidence type="ECO:0000256" key="1">
    <source>
        <dbReference type="SAM" id="MobiDB-lite"/>
    </source>
</evidence>
<proteinExistence type="predicted"/>
<name>A0AAV2E5B0_9ROSI</name>
<dbReference type="Proteomes" id="UP001497516">
    <property type="component" value="Chromosome 4"/>
</dbReference>
<organism evidence="2 3">
    <name type="scientific">Linum trigynum</name>
    <dbReference type="NCBI Taxonomy" id="586398"/>
    <lineage>
        <taxon>Eukaryota</taxon>
        <taxon>Viridiplantae</taxon>
        <taxon>Streptophyta</taxon>
        <taxon>Embryophyta</taxon>
        <taxon>Tracheophyta</taxon>
        <taxon>Spermatophyta</taxon>
        <taxon>Magnoliopsida</taxon>
        <taxon>eudicotyledons</taxon>
        <taxon>Gunneridae</taxon>
        <taxon>Pentapetalae</taxon>
        <taxon>rosids</taxon>
        <taxon>fabids</taxon>
        <taxon>Malpighiales</taxon>
        <taxon>Linaceae</taxon>
        <taxon>Linum</taxon>
    </lineage>
</organism>
<evidence type="ECO:0000313" key="3">
    <source>
        <dbReference type="Proteomes" id="UP001497516"/>
    </source>
</evidence>
<feature type="region of interest" description="Disordered" evidence="1">
    <location>
        <begin position="37"/>
        <end position="59"/>
    </location>
</feature>
<accession>A0AAV2E5B0</accession>
<keyword evidence="3" id="KW-1185">Reference proteome</keyword>
<dbReference type="AlphaFoldDB" id="A0AAV2E5B0"/>
<sequence>MPPLGLEPPLTGGDPSTLTQQSSPMLVSKRAFIVSTSPSSTSKFHPSHRRSLSPPPLSPPLYSSNPKMLWISIWLPHPARSNHLKLQIKARVTTSSHSRMYYHALFMVSISD</sequence>
<dbReference type="EMBL" id="OZ034817">
    <property type="protein sequence ID" value="CAL1381045.1"/>
    <property type="molecule type" value="Genomic_DNA"/>
</dbReference>
<gene>
    <name evidence="2" type="ORF">LTRI10_LOCUS22451</name>
</gene>